<keyword evidence="1 2" id="KW-0663">Pyridoxal phosphate</keyword>
<organism evidence="5 6">
    <name type="scientific">Terrabacter tumescens</name>
    <dbReference type="NCBI Taxonomy" id="60443"/>
    <lineage>
        <taxon>Bacteria</taxon>
        <taxon>Bacillati</taxon>
        <taxon>Actinomycetota</taxon>
        <taxon>Actinomycetes</taxon>
        <taxon>Micrococcales</taxon>
        <taxon>Intrasporangiaceae</taxon>
        <taxon>Terrabacter</taxon>
    </lineage>
</organism>
<dbReference type="Pfam" id="PF01168">
    <property type="entry name" value="Ala_racemase_N"/>
    <property type="match status" value="1"/>
</dbReference>
<dbReference type="Gene3D" id="3.20.20.10">
    <property type="entry name" value="Alanine racemase"/>
    <property type="match status" value="1"/>
</dbReference>
<feature type="domain" description="Alanine racemase N-terminal" evidence="4">
    <location>
        <begin position="39"/>
        <end position="239"/>
    </location>
</feature>
<keyword evidence="6" id="KW-1185">Reference proteome</keyword>
<comment type="caution">
    <text evidence="5">The sequence shown here is derived from an EMBL/GenBank/DDBJ whole genome shotgun (WGS) entry which is preliminary data.</text>
</comment>
<dbReference type="SUPFAM" id="SSF51419">
    <property type="entry name" value="PLP-binding barrel"/>
    <property type="match status" value="1"/>
</dbReference>
<dbReference type="CDD" id="cd00635">
    <property type="entry name" value="PLPDE_III_YBL036c_like"/>
    <property type="match status" value="1"/>
</dbReference>
<accession>A0ABQ2I6C3</accession>
<comment type="function">
    <text evidence="2">Pyridoxal 5'-phosphate (PLP)-binding protein, which is involved in PLP homeostasis.</text>
</comment>
<dbReference type="NCBIfam" id="TIGR00044">
    <property type="entry name" value="YggS family pyridoxal phosphate-dependent enzyme"/>
    <property type="match status" value="1"/>
</dbReference>
<evidence type="ECO:0000313" key="5">
    <source>
        <dbReference type="EMBL" id="GGN01839.1"/>
    </source>
</evidence>
<dbReference type="RefSeq" id="WP_030199994.1">
    <property type="nucleotide sequence ID" value="NZ_BMNZ01000006.1"/>
</dbReference>
<evidence type="ECO:0000259" key="4">
    <source>
        <dbReference type="Pfam" id="PF01168"/>
    </source>
</evidence>
<dbReference type="PANTHER" id="PTHR10146:SF14">
    <property type="entry name" value="PYRIDOXAL PHOSPHATE HOMEOSTASIS PROTEIN"/>
    <property type="match status" value="1"/>
</dbReference>
<dbReference type="EMBL" id="BMNZ01000006">
    <property type="protein sequence ID" value="GGN01839.1"/>
    <property type="molecule type" value="Genomic_DNA"/>
</dbReference>
<dbReference type="PIRSF" id="PIRSF004848">
    <property type="entry name" value="YBL036c_PLPDEIII"/>
    <property type="match status" value="1"/>
</dbReference>
<comment type="similarity">
    <text evidence="2 3">Belongs to the pyridoxal phosphate-binding protein YggS/PROSC family.</text>
</comment>
<name>A0ABQ2I6C3_9MICO</name>
<evidence type="ECO:0000256" key="3">
    <source>
        <dbReference type="RuleBase" id="RU004514"/>
    </source>
</evidence>
<dbReference type="InterPro" id="IPR029066">
    <property type="entry name" value="PLP-binding_barrel"/>
</dbReference>
<evidence type="ECO:0000313" key="6">
    <source>
        <dbReference type="Proteomes" id="UP000623461"/>
    </source>
</evidence>
<evidence type="ECO:0000256" key="1">
    <source>
        <dbReference type="ARBA" id="ARBA00022898"/>
    </source>
</evidence>
<dbReference type="HAMAP" id="MF_02087">
    <property type="entry name" value="PLP_homeostasis"/>
    <property type="match status" value="1"/>
</dbReference>
<protein>
    <recommendedName>
        <fullName evidence="2">Pyridoxal phosphate homeostasis protein</fullName>
        <shortName evidence="2">PLP homeostasis protein</shortName>
    </recommendedName>
</protein>
<dbReference type="Proteomes" id="UP000623461">
    <property type="component" value="Unassembled WGS sequence"/>
</dbReference>
<proteinExistence type="inferred from homology"/>
<gene>
    <name evidence="5" type="ORF">GCM10009721_31390</name>
</gene>
<feature type="modified residue" description="N6-(pyridoxal phosphate)lysine" evidence="2">
    <location>
        <position position="44"/>
    </location>
</feature>
<sequence length="242" mass="25441">MTADAAARVEQLRANLAAVHERIARGCAEAGRDPGAVTLVVVTKYFPASDVLLLHRLGVRHFGENRDQEAGEKFAEVRRALADAGEPDLTLHFIGQLQSNKAAHVAGYADVVESVDRAKLVTALAKGAHAADRRLQVLLQVSLDGAASRGGVLPEQADEMADVVAAQGLLDLRGVMAVAPLGADPDEAFARLHDVADGIRARHPDADWISAGMSGDLEAGLRHGATHLRVGTAILGSRPSLL</sequence>
<dbReference type="InterPro" id="IPR011078">
    <property type="entry name" value="PyrdxlP_homeostasis"/>
</dbReference>
<evidence type="ECO:0000256" key="2">
    <source>
        <dbReference type="HAMAP-Rule" id="MF_02087"/>
    </source>
</evidence>
<dbReference type="PANTHER" id="PTHR10146">
    <property type="entry name" value="PROLINE SYNTHETASE CO-TRANSCRIBED BACTERIAL HOMOLOG PROTEIN"/>
    <property type="match status" value="1"/>
</dbReference>
<reference evidence="6" key="1">
    <citation type="journal article" date="2019" name="Int. J. Syst. Evol. Microbiol.">
        <title>The Global Catalogue of Microorganisms (GCM) 10K type strain sequencing project: providing services to taxonomists for standard genome sequencing and annotation.</title>
        <authorList>
            <consortium name="The Broad Institute Genomics Platform"/>
            <consortium name="The Broad Institute Genome Sequencing Center for Infectious Disease"/>
            <person name="Wu L."/>
            <person name="Ma J."/>
        </authorList>
    </citation>
    <scope>NUCLEOTIDE SEQUENCE [LARGE SCALE GENOMIC DNA]</scope>
    <source>
        <strain evidence="6">JCM 1365</strain>
    </source>
</reference>
<dbReference type="InterPro" id="IPR001608">
    <property type="entry name" value="Ala_racemase_N"/>
</dbReference>